<dbReference type="SMART" id="SM00353">
    <property type="entry name" value="HLH"/>
    <property type="match status" value="1"/>
</dbReference>
<keyword evidence="5" id="KW-1185">Reference proteome</keyword>
<feature type="compositionally biased region" description="Low complexity" evidence="1">
    <location>
        <begin position="156"/>
        <end position="189"/>
    </location>
</feature>
<dbReference type="InterPro" id="IPR052099">
    <property type="entry name" value="Regulatory_TF_Diverse"/>
</dbReference>
<dbReference type="Gene3D" id="4.10.280.10">
    <property type="entry name" value="Helix-loop-helix DNA-binding domain"/>
    <property type="match status" value="1"/>
</dbReference>
<dbReference type="InterPro" id="IPR011598">
    <property type="entry name" value="bHLH_dom"/>
</dbReference>
<feature type="compositionally biased region" description="Low complexity" evidence="1">
    <location>
        <begin position="251"/>
        <end position="273"/>
    </location>
</feature>
<dbReference type="STRING" id="240176.A8P5K0"/>
<keyword evidence="2" id="KW-0472">Membrane</keyword>
<dbReference type="GeneID" id="6015556"/>
<name>A8P5K0_COPC7</name>
<dbReference type="PANTHER" id="PTHR47336">
    <property type="entry name" value="TRANSCRIPTION FACTOR HMS1-RELATED"/>
    <property type="match status" value="1"/>
</dbReference>
<dbReference type="PANTHER" id="PTHR47336:SF2">
    <property type="entry name" value="TRANSCRIPTION FACTOR HMS1-RELATED"/>
    <property type="match status" value="1"/>
</dbReference>
<feature type="compositionally biased region" description="Polar residues" evidence="1">
    <location>
        <begin position="321"/>
        <end position="335"/>
    </location>
</feature>
<feature type="domain" description="BHLH" evidence="3">
    <location>
        <begin position="329"/>
        <end position="432"/>
    </location>
</feature>
<dbReference type="Pfam" id="PF00010">
    <property type="entry name" value="HLH"/>
    <property type="match status" value="1"/>
</dbReference>
<dbReference type="EMBL" id="AACS02000011">
    <property type="protein sequence ID" value="EAU82892.1"/>
    <property type="molecule type" value="Genomic_DNA"/>
</dbReference>
<keyword evidence="2" id="KW-0812">Transmembrane</keyword>
<proteinExistence type="predicted"/>
<evidence type="ECO:0000256" key="1">
    <source>
        <dbReference type="SAM" id="MobiDB-lite"/>
    </source>
</evidence>
<gene>
    <name evidence="4" type="ORF">CC1G_05514</name>
</gene>
<evidence type="ECO:0000256" key="2">
    <source>
        <dbReference type="SAM" id="Phobius"/>
    </source>
</evidence>
<dbReference type="PROSITE" id="PS50888">
    <property type="entry name" value="BHLH"/>
    <property type="match status" value="1"/>
</dbReference>
<dbReference type="InParanoid" id="A8P5K0"/>
<dbReference type="SUPFAM" id="SSF47459">
    <property type="entry name" value="HLH, helix-loop-helix DNA-binding domain"/>
    <property type="match status" value="1"/>
</dbReference>
<dbReference type="OMA" id="RNAQLHM"/>
<reference evidence="4 5" key="1">
    <citation type="journal article" date="2010" name="Proc. Natl. Acad. Sci. U.S.A.">
        <title>Insights into evolution of multicellular fungi from the assembled chromosomes of the mushroom Coprinopsis cinerea (Coprinus cinereus).</title>
        <authorList>
            <person name="Stajich J.E."/>
            <person name="Wilke S.K."/>
            <person name="Ahren D."/>
            <person name="Au C.H."/>
            <person name="Birren B.W."/>
            <person name="Borodovsky M."/>
            <person name="Burns C."/>
            <person name="Canback B."/>
            <person name="Casselton L.A."/>
            <person name="Cheng C.K."/>
            <person name="Deng J."/>
            <person name="Dietrich F.S."/>
            <person name="Fargo D.C."/>
            <person name="Farman M.L."/>
            <person name="Gathman A.C."/>
            <person name="Goldberg J."/>
            <person name="Guigo R."/>
            <person name="Hoegger P.J."/>
            <person name="Hooker J.B."/>
            <person name="Huggins A."/>
            <person name="James T.Y."/>
            <person name="Kamada T."/>
            <person name="Kilaru S."/>
            <person name="Kodira C."/>
            <person name="Kues U."/>
            <person name="Kupfer D."/>
            <person name="Kwan H.S."/>
            <person name="Lomsadze A."/>
            <person name="Li W."/>
            <person name="Lilly W.W."/>
            <person name="Ma L.J."/>
            <person name="Mackey A.J."/>
            <person name="Manning G."/>
            <person name="Martin F."/>
            <person name="Muraguchi H."/>
            <person name="Natvig D.O."/>
            <person name="Palmerini H."/>
            <person name="Ramesh M.A."/>
            <person name="Rehmeyer C.J."/>
            <person name="Roe B.A."/>
            <person name="Shenoy N."/>
            <person name="Stanke M."/>
            <person name="Ter-Hovhannisyan V."/>
            <person name="Tunlid A."/>
            <person name="Velagapudi R."/>
            <person name="Vision T.J."/>
            <person name="Zeng Q."/>
            <person name="Zolan M.E."/>
            <person name="Pukkila P.J."/>
        </authorList>
    </citation>
    <scope>NUCLEOTIDE SEQUENCE [LARGE SCALE GENOMIC DNA]</scope>
    <source>
        <strain evidence="5">Okayama-7 / 130 / ATCC MYA-4618 / FGSC 9003</strain>
    </source>
</reference>
<keyword evidence="2" id="KW-1133">Transmembrane helix</keyword>
<dbReference type="eggNOG" id="KOG2588">
    <property type="taxonomic scope" value="Eukaryota"/>
</dbReference>
<feature type="region of interest" description="Disordered" evidence="1">
    <location>
        <begin position="136"/>
        <end position="208"/>
    </location>
</feature>
<dbReference type="OrthoDB" id="2133190at2759"/>
<organism evidence="4 5">
    <name type="scientific">Coprinopsis cinerea (strain Okayama-7 / 130 / ATCC MYA-4618 / FGSC 9003)</name>
    <name type="common">Inky cap fungus</name>
    <name type="synonym">Hormographiella aspergillata</name>
    <dbReference type="NCBI Taxonomy" id="240176"/>
    <lineage>
        <taxon>Eukaryota</taxon>
        <taxon>Fungi</taxon>
        <taxon>Dikarya</taxon>
        <taxon>Basidiomycota</taxon>
        <taxon>Agaricomycotina</taxon>
        <taxon>Agaricomycetes</taxon>
        <taxon>Agaricomycetidae</taxon>
        <taxon>Agaricales</taxon>
        <taxon>Agaricineae</taxon>
        <taxon>Psathyrellaceae</taxon>
        <taxon>Coprinopsis</taxon>
    </lineage>
</organism>
<comment type="caution">
    <text evidence="4">The sequence shown here is derived from an EMBL/GenBank/DDBJ whole genome shotgun (WGS) entry which is preliminary data.</text>
</comment>
<sequence>MSTDLGLDPSDPLNLLLHNSQNTDSNMEESGVSQNDGASPPDWAQLSSLWDGTDSGVGSLKPYPDLMDFSELNTLPMDMDFNPAMALEPGSLNSFNPSIHFSYEEAQAFQNVSAEMIPPQFSFTFQAALNASDSSFSSSAPSLSPPESPNKERRLSVASSSSSSGVSLSPVLESLASPSSSTSYASSDAPSPPSVKAEPKGSPASKPLDPAAEIAEAVRQSAGVMLAVPMSADLSSQVLAQSIAMAAQNKPSLPRMPRSTPRSPISSSSSAASTPPPATPPMSQALPNKLTIDAKPISTASSSSSSSSLSTPTNAMPPLASATSTTGTRPKTSHTTIERRYRTNLNARIQSLRMAVPALRVLEDRDGGNGKKIKKNLKDGVYLKGAGIGIDTEDGTTVDVIDERGFVDGVKVARKCSKANVLGKAVEYIRVLKKREMRLKAEQNGLKALVCGLVGGPALLKEWEQRWREQFGGEEKDEVEGEDAEEEDSDDEEGDEDDEVGRKRKRAKTSAPAKKPAERKPAPPAVAPVLPAELGVPGGPAVPEKRKRGRPRKVQPPPIPVATLAPHMPHQQAAALHQQQFQQQQHQLQLQQQHQQQQQAQPDQVMLPPNVQPQGQAPQYMLAVFALFSFFNSPITSQYTSQGSSQHSGMVLTPPLALAPEIVSQLVPPAPAESSSRFLQMGWAWKDYFQVLHLAVSVLVLGTFLWSWLGLTLRKKREESKKPEAVNWTQVCNEAVLKGETGSLSTISLAGMYHALSSKTATISQLTSLSLAIHTSGGPLSLLSRFKAHSLWNTAKTQSTLLHTKRSLTPPAKTVEKLVFESFTLEEAVKTLEDASERDKTNGETPLEPIGVLGAVLVKQRVKQHLGVLFVEAVSLLQDEVVVVAEKEDGRDQEEEGKKFEVEVRRTVEAAKELGGWIEQLGRTLERVWKSSSLVDVEDLPFSSPSPSSSPTEDESSENGIEGEIQSLLTALVLYRKLFSGTTTPTVSSLLISPPPSPTGRVAKDGSVGGGGGALLSLRKALGSRVFEDGDKEGSMEDARDKVVDLIVDTERRGRSVTPLA</sequence>
<feature type="compositionally biased region" description="Low complexity" evidence="1">
    <location>
        <begin position="570"/>
        <end position="601"/>
    </location>
</feature>
<evidence type="ECO:0000313" key="5">
    <source>
        <dbReference type="Proteomes" id="UP000001861"/>
    </source>
</evidence>
<feature type="region of interest" description="Disordered" evidence="1">
    <location>
        <begin position="249"/>
        <end position="338"/>
    </location>
</feature>
<feature type="transmembrane region" description="Helical" evidence="2">
    <location>
        <begin position="688"/>
        <end position="711"/>
    </location>
</feature>
<dbReference type="GO" id="GO:0046983">
    <property type="term" value="F:protein dimerization activity"/>
    <property type="evidence" value="ECO:0007669"/>
    <property type="project" value="InterPro"/>
</dbReference>
<feature type="region of interest" description="Disordered" evidence="1">
    <location>
        <begin position="1"/>
        <end position="50"/>
    </location>
</feature>
<feature type="region of interest" description="Disordered" evidence="1">
    <location>
        <begin position="939"/>
        <end position="960"/>
    </location>
</feature>
<evidence type="ECO:0000313" key="4">
    <source>
        <dbReference type="EMBL" id="EAU82892.1"/>
    </source>
</evidence>
<protein>
    <recommendedName>
        <fullName evidence="3">BHLH domain-containing protein</fullName>
    </recommendedName>
</protein>
<dbReference type="Proteomes" id="UP000001861">
    <property type="component" value="Unassembled WGS sequence"/>
</dbReference>
<feature type="compositionally biased region" description="Low complexity" evidence="1">
    <location>
        <begin position="301"/>
        <end position="310"/>
    </location>
</feature>
<dbReference type="KEGG" id="cci:CC1G_05514"/>
<dbReference type="AlphaFoldDB" id="A8P5K0"/>
<accession>A8P5K0</accession>
<feature type="compositionally biased region" description="Acidic residues" evidence="1">
    <location>
        <begin position="475"/>
        <end position="499"/>
    </location>
</feature>
<evidence type="ECO:0000259" key="3">
    <source>
        <dbReference type="PROSITE" id="PS50888"/>
    </source>
</evidence>
<dbReference type="VEuPathDB" id="FungiDB:CC1G_05514"/>
<dbReference type="RefSeq" id="XP_001838961.1">
    <property type="nucleotide sequence ID" value="XM_001838909.1"/>
</dbReference>
<dbReference type="InterPro" id="IPR036638">
    <property type="entry name" value="HLH_DNA-bd_sf"/>
</dbReference>
<feature type="region of interest" description="Disordered" evidence="1">
    <location>
        <begin position="472"/>
        <end position="608"/>
    </location>
</feature>